<keyword evidence="2" id="KW-1003">Cell membrane</keyword>
<keyword evidence="4 6" id="KW-1133">Transmembrane helix</keyword>
<dbReference type="PANTHER" id="PTHR42709">
    <property type="entry name" value="ALKALINE PHOSPHATASE LIKE PROTEIN"/>
    <property type="match status" value="1"/>
</dbReference>
<evidence type="ECO:0000259" key="7">
    <source>
        <dbReference type="Pfam" id="PF09335"/>
    </source>
</evidence>
<comment type="caution">
    <text evidence="8">The sequence shown here is derived from an EMBL/GenBank/DDBJ whole genome shotgun (WGS) entry which is preliminary data.</text>
</comment>
<evidence type="ECO:0000256" key="4">
    <source>
        <dbReference type="ARBA" id="ARBA00022989"/>
    </source>
</evidence>
<evidence type="ECO:0000256" key="5">
    <source>
        <dbReference type="ARBA" id="ARBA00023136"/>
    </source>
</evidence>
<dbReference type="EMBL" id="JBBHLI010000003">
    <property type="protein sequence ID" value="MEK9500771.1"/>
    <property type="molecule type" value="Genomic_DNA"/>
</dbReference>
<evidence type="ECO:0000256" key="2">
    <source>
        <dbReference type="ARBA" id="ARBA00022475"/>
    </source>
</evidence>
<gene>
    <name evidence="8" type="ORF">WI372_07270</name>
</gene>
<accession>A0ABU9E7R1</accession>
<keyword evidence="9" id="KW-1185">Reference proteome</keyword>
<evidence type="ECO:0000256" key="3">
    <source>
        <dbReference type="ARBA" id="ARBA00022692"/>
    </source>
</evidence>
<evidence type="ECO:0000256" key="6">
    <source>
        <dbReference type="SAM" id="Phobius"/>
    </source>
</evidence>
<protein>
    <submittedName>
        <fullName evidence="8">VTT domain-containing protein</fullName>
    </submittedName>
</protein>
<feature type="domain" description="VTT" evidence="7">
    <location>
        <begin position="42"/>
        <end position="157"/>
    </location>
</feature>
<keyword evidence="3 6" id="KW-0812">Transmembrane</keyword>
<organism evidence="8 9">
    <name type="scientific">Gaopeijia maritima</name>
    <dbReference type="NCBI Taxonomy" id="3119007"/>
    <lineage>
        <taxon>Bacteria</taxon>
        <taxon>Pseudomonadati</taxon>
        <taxon>Gemmatimonadota</taxon>
        <taxon>Longimicrobiia</taxon>
        <taxon>Gaopeijiales</taxon>
        <taxon>Gaopeijiaceae</taxon>
        <taxon>Gaopeijia</taxon>
    </lineage>
</organism>
<evidence type="ECO:0000313" key="8">
    <source>
        <dbReference type="EMBL" id="MEK9500771.1"/>
    </source>
</evidence>
<evidence type="ECO:0000256" key="1">
    <source>
        <dbReference type="ARBA" id="ARBA00004651"/>
    </source>
</evidence>
<feature type="transmembrane region" description="Helical" evidence="6">
    <location>
        <begin position="12"/>
        <end position="32"/>
    </location>
</feature>
<feature type="transmembrane region" description="Helical" evidence="6">
    <location>
        <begin position="135"/>
        <end position="160"/>
    </location>
</feature>
<evidence type="ECO:0000313" key="9">
    <source>
        <dbReference type="Proteomes" id="UP001484239"/>
    </source>
</evidence>
<feature type="transmembrane region" description="Helical" evidence="6">
    <location>
        <begin position="52"/>
        <end position="73"/>
    </location>
</feature>
<comment type="subcellular location">
    <subcellularLocation>
        <location evidence="1">Cell membrane</location>
        <topology evidence="1">Multi-pass membrane protein</topology>
    </subcellularLocation>
</comment>
<dbReference type="RefSeq" id="WP_405284275.1">
    <property type="nucleotide sequence ID" value="NZ_CP144380.1"/>
</dbReference>
<dbReference type="InterPro" id="IPR032816">
    <property type="entry name" value="VTT_dom"/>
</dbReference>
<name>A0ABU9E7R1_9BACT</name>
<feature type="transmembrane region" description="Helical" evidence="6">
    <location>
        <begin position="166"/>
        <end position="188"/>
    </location>
</feature>
<dbReference type="Proteomes" id="UP001484239">
    <property type="component" value="Unassembled WGS sequence"/>
</dbReference>
<sequence>MPDILSLVADHGPWMLALLAFLETVFVTGVFVPSGLATTFATLLASQGAMSLSAVAVAAAAGGFAGDVTGYWIGRRGGEAMRAGDGMVAQALARYDATTGRYLSGHPFFSVTLARLVAFVRTVMPLASGIARVPFVVFVVFELPGLLGWVALYMAIGLVAGESWQAAGSVVGGGWLALFTVAGAVLLWRARRRRLDAARAGGTRTAEAEE</sequence>
<dbReference type="InterPro" id="IPR051311">
    <property type="entry name" value="DedA_domain"/>
</dbReference>
<dbReference type="PANTHER" id="PTHR42709:SF6">
    <property type="entry name" value="UNDECAPRENYL PHOSPHATE TRANSPORTER A"/>
    <property type="match status" value="1"/>
</dbReference>
<proteinExistence type="predicted"/>
<keyword evidence="5 6" id="KW-0472">Membrane</keyword>
<reference evidence="8 9" key="1">
    <citation type="submission" date="2024-02" db="EMBL/GenBank/DDBJ databases">
        <title>A novel Gemmatimonadota bacterium.</title>
        <authorList>
            <person name="Du Z.-J."/>
            <person name="Ye Y.-Q."/>
        </authorList>
    </citation>
    <scope>NUCLEOTIDE SEQUENCE [LARGE SCALE GENOMIC DNA]</scope>
    <source>
        <strain evidence="8 9">DH-20</strain>
    </source>
</reference>
<dbReference type="Pfam" id="PF09335">
    <property type="entry name" value="VTT_dom"/>
    <property type="match status" value="1"/>
</dbReference>